<dbReference type="EMBL" id="CAMXCT010000138">
    <property type="protein sequence ID" value="CAI3974504.1"/>
    <property type="molecule type" value="Genomic_DNA"/>
</dbReference>
<keyword evidence="5" id="KW-0479">Metal-binding</keyword>
<dbReference type="GO" id="GO:0035556">
    <property type="term" value="P:intracellular signal transduction"/>
    <property type="evidence" value="ECO:0007669"/>
    <property type="project" value="InterPro"/>
</dbReference>
<keyword evidence="7" id="KW-0067">ATP-binding</keyword>
<keyword evidence="16" id="KW-1185">Reference proteome</keyword>
<comment type="caution">
    <text evidence="14">The sequence shown here is derived from an EMBL/GenBank/DDBJ whole genome shotgun (WGS) entry which is preliminary data.</text>
</comment>
<comment type="subcellular location">
    <subcellularLocation>
        <location evidence="2">Membrane</location>
        <topology evidence="2">Multi-pass membrane protein</topology>
    </subcellularLocation>
</comment>
<dbReference type="GO" id="GO:0004016">
    <property type="term" value="F:adenylate cyclase activity"/>
    <property type="evidence" value="ECO:0007669"/>
    <property type="project" value="UniProtKB-EC"/>
</dbReference>
<dbReference type="OrthoDB" id="434790at2759"/>
<keyword evidence="10 12" id="KW-0472">Membrane</keyword>
<keyword evidence="4 12" id="KW-0812">Transmembrane</keyword>
<comment type="catalytic activity">
    <reaction evidence="1">
        <text>ATP = 3',5'-cyclic AMP + diphosphate</text>
        <dbReference type="Rhea" id="RHEA:15389"/>
        <dbReference type="ChEBI" id="CHEBI:30616"/>
        <dbReference type="ChEBI" id="CHEBI:33019"/>
        <dbReference type="ChEBI" id="CHEBI:58165"/>
        <dbReference type="EC" id="4.6.1.1"/>
    </reaction>
</comment>
<evidence type="ECO:0000313" key="15">
    <source>
        <dbReference type="EMBL" id="CAL4761816.1"/>
    </source>
</evidence>
<evidence type="ECO:0000256" key="6">
    <source>
        <dbReference type="ARBA" id="ARBA00022741"/>
    </source>
</evidence>
<evidence type="ECO:0000256" key="12">
    <source>
        <dbReference type="SAM" id="Phobius"/>
    </source>
</evidence>
<dbReference type="Pfam" id="PF00211">
    <property type="entry name" value="Guanylate_cyc"/>
    <property type="match status" value="1"/>
</dbReference>
<evidence type="ECO:0000256" key="3">
    <source>
        <dbReference type="ARBA" id="ARBA00012201"/>
    </source>
</evidence>
<evidence type="ECO:0000313" key="16">
    <source>
        <dbReference type="Proteomes" id="UP001152797"/>
    </source>
</evidence>
<protein>
    <recommendedName>
        <fullName evidence="3">adenylate cyclase</fullName>
        <ecNumber evidence="3">4.6.1.1</ecNumber>
    </recommendedName>
</protein>
<evidence type="ECO:0000259" key="13">
    <source>
        <dbReference type="PROSITE" id="PS50125"/>
    </source>
</evidence>
<feature type="transmembrane region" description="Helical" evidence="12">
    <location>
        <begin position="16"/>
        <end position="33"/>
    </location>
</feature>
<feature type="transmembrane region" description="Helical" evidence="12">
    <location>
        <begin position="68"/>
        <end position="88"/>
    </location>
</feature>
<dbReference type="EMBL" id="CAMXCT030000138">
    <property type="protein sequence ID" value="CAL4761816.1"/>
    <property type="molecule type" value="Genomic_DNA"/>
</dbReference>
<dbReference type="GO" id="GO:0005524">
    <property type="term" value="F:ATP binding"/>
    <property type="evidence" value="ECO:0007669"/>
    <property type="project" value="UniProtKB-KW"/>
</dbReference>
<dbReference type="InterPro" id="IPR001054">
    <property type="entry name" value="A/G_cyclase"/>
</dbReference>
<dbReference type="GO" id="GO:0046872">
    <property type="term" value="F:metal ion binding"/>
    <property type="evidence" value="ECO:0007669"/>
    <property type="project" value="UniProtKB-KW"/>
</dbReference>
<evidence type="ECO:0000256" key="4">
    <source>
        <dbReference type="ARBA" id="ARBA00022692"/>
    </source>
</evidence>
<dbReference type="InterPro" id="IPR029787">
    <property type="entry name" value="Nucleotide_cyclase"/>
</dbReference>
<dbReference type="GO" id="GO:0009190">
    <property type="term" value="P:cyclic nucleotide biosynthetic process"/>
    <property type="evidence" value="ECO:0007669"/>
    <property type="project" value="InterPro"/>
</dbReference>
<evidence type="ECO:0000256" key="11">
    <source>
        <dbReference type="ARBA" id="ARBA00023239"/>
    </source>
</evidence>
<gene>
    <name evidence="14" type="ORF">C1SCF055_LOCUS2900</name>
</gene>
<keyword evidence="9 12" id="KW-1133">Transmembrane helix</keyword>
<keyword evidence="6" id="KW-0547">Nucleotide-binding</keyword>
<reference evidence="15 16" key="2">
    <citation type="submission" date="2024-05" db="EMBL/GenBank/DDBJ databases">
        <authorList>
            <person name="Chen Y."/>
            <person name="Shah S."/>
            <person name="Dougan E. K."/>
            <person name="Thang M."/>
            <person name="Chan C."/>
        </authorList>
    </citation>
    <scope>NUCLEOTIDE SEQUENCE [LARGE SCALE GENOMIC DNA]</scope>
</reference>
<dbReference type="Proteomes" id="UP001152797">
    <property type="component" value="Unassembled WGS sequence"/>
</dbReference>
<dbReference type="GO" id="GO:0016020">
    <property type="term" value="C:membrane"/>
    <property type="evidence" value="ECO:0007669"/>
    <property type="project" value="UniProtKB-SubCell"/>
</dbReference>
<dbReference type="Gene3D" id="3.30.70.1230">
    <property type="entry name" value="Nucleotide cyclase"/>
    <property type="match status" value="1"/>
</dbReference>
<evidence type="ECO:0000256" key="7">
    <source>
        <dbReference type="ARBA" id="ARBA00022840"/>
    </source>
</evidence>
<dbReference type="SUPFAM" id="SSF55073">
    <property type="entry name" value="Nucleotide cyclase"/>
    <property type="match status" value="1"/>
</dbReference>
<reference evidence="14" key="1">
    <citation type="submission" date="2022-10" db="EMBL/GenBank/DDBJ databases">
        <authorList>
            <person name="Chen Y."/>
            <person name="Dougan E. K."/>
            <person name="Chan C."/>
            <person name="Rhodes N."/>
            <person name="Thang M."/>
        </authorList>
    </citation>
    <scope>NUCLEOTIDE SEQUENCE</scope>
</reference>
<feature type="domain" description="Guanylate cyclase" evidence="13">
    <location>
        <begin position="203"/>
        <end position="260"/>
    </location>
</feature>
<feature type="transmembrane region" description="Helical" evidence="12">
    <location>
        <begin position="95"/>
        <end position="117"/>
    </location>
</feature>
<name>A0A9P1BJG1_9DINO</name>
<organism evidence="14">
    <name type="scientific">Cladocopium goreaui</name>
    <dbReference type="NCBI Taxonomy" id="2562237"/>
    <lineage>
        <taxon>Eukaryota</taxon>
        <taxon>Sar</taxon>
        <taxon>Alveolata</taxon>
        <taxon>Dinophyceae</taxon>
        <taxon>Suessiales</taxon>
        <taxon>Symbiodiniaceae</taxon>
        <taxon>Cladocopium</taxon>
    </lineage>
</organism>
<proteinExistence type="predicted"/>
<evidence type="ECO:0000313" key="14">
    <source>
        <dbReference type="EMBL" id="CAI3974504.1"/>
    </source>
</evidence>
<keyword evidence="11" id="KW-0456">Lyase</keyword>
<evidence type="ECO:0000256" key="9">
    <source>
        <dbReference type="ARBA" id="ARBA00022989"/>
    </source>
</evidence>
<evidence type="ECO:0000256" key="10">
    <source>
        <dbReference type="ARBA" id="ARBA00023136"/>
    </source>
</evidence>
<dbReference type="EMBL" id="CAMXCT020000138">
    <property type="protein sequence ID" value="CAL1127879.1"/>
    <property type="molecule type" value="Genomic_DNA"/>
</dbReference>
<sequence length="283" mass="32487">MSTGVVLCLRRPMVKLYYFIVSTWFIFAFIHGIQPWSHSCEDLIKACALKCHQHQPLLLATFNMDCSLQGQTTVHIVMATLLLSSRLIPALRMMYINWVLILLYLLATVCDSMPLFIGTQRLHFHEQDVWITAAILFFVTLLAGRRKFFMEKGQRSKFFYDQEQQAATKRIFHILEYMVPFHVILPMLKNPGAVIAEQKQQASILFVMVENFDDHARHLGAEKLMEFLNSTFTMMDLICAEHAVTKIETVGEEYVCAVGVVPEDEQEAPDASEQGFSCEDHLM</sequence>
<feature type="transmembrane region" description="Helical" evidence="12">
    <location>
        <begin position="129"/>
        <end position="148"/>
    </location>
</feature>
<evidence type="ECO:0000256" key="1">
    <source>
        <dbReference type="ARBA" id="ARBA00001593"/>
    </source>
</evidence>
<dbReference type="EC" id="4.6.1.1" evidence="3"/>
<dbReference type="PANTHER" id="PTHR45627">
    <property type="entry name" value="ADENYLATE CYCLASE TYPE 1"/>
    <property type="match status" value="1"/>
</dbReference>
<keyword evidence="8" id="KW-0460">Magnesium</keyword>
<evidence type="ECO:0000256" key="8">
    <source>
        <dbReference type="ARBA" id="ARBA00022842"/>
    </source>
</evidence>
<evidence type="ECO:0000256" key="2">
    <source>
        <dbReference type="ARBA" id="ARBA00004141"/>
    </source>
</evidence>
<accession>A0A9P1BJG1</accession>
<evidence type="ECO:0000256" key="5">
    <source>
        <dbReference type="ARBA" id="ARBA00022723"/>
    </source>
</evidence>
<dbReference type="AlphaFoldDB" id="A0A9P1BJG1"/>
<dbReference type="PROSITE" id="PS50125">
    <property type="entry name" value="GUANYLATE_CYCLASE_2"/>
    <property type="match status" value="1"/>
</dbReference>